<evidence type="ECO:0000313" key="11">
    <source>
        <dbReference type="EMBL" id="JAG20267.1"/>
    </source>
</evidence>
<protein>
    <submittedName>
        <fullName evidence="11">RING-box protein 1</fullName>
    </submittedName>
</protein>
<comment type="pathway">
    <text evidence="3">Protein modification; protein ubiquitination.</text>
</comment>
<keyword evidence="7" id="KW-0833">Ubl conjugation pathway</keyword>
<dbReference type="Gene3D" id="3.30.40.10">
    <property type="entry name" value="Zinc/RING finger domain, C3HC4 (zinc finger)"/>
    <property type="match status" value="1"/>
</dbReference>
<reference evidence="11" key="1">
    <citation type="journal article" date="2014" name="PLoS ONE">
        <title>Transcriptome-Based Identification of ABC Transporters in the Western Tarnished Plant Bug Lygus hesperus.</title>
        <authorList>
            <person name="Hull J.J."/>
            <person name="Chaney K."/>
            <person name="Geib S.M."/>
            <person name="Fabrick J.A."/>
            <person name="Brent C.S."/>
            <person name="Walsh D."/>
            <person name="Lavine L.C."/>
        </authorList>
    </citation>
    <scope>NUCLEOTIDE SEQUENCE</scope>
</reference>
<dbReference type="GO" id="GO:0005737">
    <property type="term" value="C:cytoplasm"/>
    <property type="evidence" value="ECO:0007669"/>
    <property type="project" value="UniProtKB-SubCell"/>
</dbReference>
<evidence type="ECO:0000256" key="8">
    <source>
        <dbReference type="ARBA" id="ARBA00022833"/>
    </source>
</evidence>
<evidence type="ECO:0000256" key="6">
    <source>
        <dbReference type="ARBA" id="ARBA00022771"/>
    </source>
</evidence>
<dbReference type="InterPro" id="IPR051031">
    <property type="entry name" value="RING-box_E3_Ubiquitin_Ligase"/>
</dbReference>
<evidence type="ECO:0000256" key="2">
    <source>
        <dbReference type="ARBA" id="ARBA00004496"/>
    </source>
</evidence>
<evidence type="ECO:0000256" key="9">
    <source>
        <dbReference type="ARBA" id="ARBA00023242"/>
    </source>
</evidence>
<keyword evidence="8" id="KW-0862">Zinc</keyword>
<dbReference type="SUPFAM" id="SSF57850">
    <property type="entry name" value="RING/U-box"/>
    <property type="match status" value="1"/>
</dbReference>
<reference evidence="11" key="2">
    <citation type="submission" date="2014-07" db="EMBL/GenBank/DDBJ databases">
        <authorList>
            <person name="Hull J."/>
        </authorList>
    </citation>
    <scope>NUCLEOTIDE SEQUENCE</scope>
</reference>
<dbReference type="InterPro" id="IPR024766">
    <property type="entry name" value="Znf_RING_H2"/>
</dbReference>
<evidence type="ECO:0000256" key="7">
    <source>
        <dbReference type="ARBA" id="ARBA00022786"/>
    </source>
</evidence>
<keyword evidence="5" id="KW-0479">Metal-binding</keyword>
<dbReference type="PANTHER" id="PTHR11210">
    <property type="entry name" value="RING BOX"/>
    <property type="match status" value="1"/>
</dbReference>
<dbReference type="AlphaFoldDB" id="A0A0A9XHQ8"/>
<evidence type="ECO:0000256" key="1">
    <source>
        <dbReference type="ARBA" id="ARBA00004123"/>
    </source>
</evidence>
<evidence type="ECO:0000256" key="3">
    <source>
        <dbReference type="ARBA" id="ARBA00004906"/>
    </source>
</evidence>
<dbReference type="EMBL" id="GBHO01023337">
    <property type="protein sequence ID" value="JAG20267.1"/>
    <property type="molecule type" value="Transcribed_RNA"/>
</dbReference>
<sequence length="175" mass="20490">QFNLFLIFLQKKKNSIKFSFILHDIFVSIVYGDYIDVCAIQLFNMHTGCTVKLHSRVLCSFHHTGCGPNPDKPTQMQSCDRQPKEVRLLQLFPVLRWEYNTINKVCNICRENLVDMCLRCVTKRTLSNSIQNDSETCKIQIGKCKHALHEHCAEIWYSTNNQLCVFCQKEWEVLQ</sequence>
<feature type="non-terminal residue" evidence="11">
    <location>
        <position position="1"/>
    </location>
</feature>
<keyword evidence="4" id="KW-0963">Cytoplasm</keyword>
<dbReference type="InterPro" id="IPR013083">
    <property type="entry name" value="Znf_RING/FYVE/PHD"/>
</dbReference>
<proteinExistence type="predicted"/>
<evidence type="ECO:0000259" key="10">
    <source>
        <dbReference type="Pfam" id="PF12678"/>
    </source>
</evidence>
<evidence type="ECO:0000256" key="5">
    <source>
        <dbReference type="ARBA" id="ARBA00022723"/>
    </source>
</evidence>
<gene>
    <name evidence="11" type="primary">rbx1</name>
    <name evidence="11" type="ORF">CM83_30101</name>
</gene>
<feature type="domain" description="Zinc finger RING-H2-type" evidence="10">
    <location>
        <begin position="105"/>
        <end position="168"/>
    </location>
</feature>
<dbReference type="Pfam" id="PF12678">
    <property type="entry name" value="zf-rbx1"/>
    <property type="match status" value="1"/>
</dbReference>
<accession>A0A0A9XHQ8</accession>
<name>A0A0A9XHQ8_LYGHE</name>
<dbReference type="GO" id="GO:0008270">
    <property type="term" value="F:zinc ion binding"/>
    <property type="evidence" value="ECO:0007669"/>
    <property type="project" value="UniProtKB-KW"/>
</dbReference>
<evidence type="ECO:0000256" key="4">
    <source>
        <dbReference type="ARBA" id="ARBA00022490"/>
    </source>
</evidence>
<keyword evidence="6" id="KW-0863">Zinc-finger</keyword>
<organism evidence="11">
    <name type="scientific">Lygus hesperus</name>
    <name type="common">Western plant bug</name>
    <dbReference type="NCBI Taxonomy" id="30085"/>
    <lineage>
        <taxon>Eukaryota</taxon>
        <taxon>Metazoa</taxon>
        <taxon>Ecdysozoa</taxon>
        <taxon>Arthropoda</taxon>
        <taxon>Hexapoda</taxon>
        <taxon>Insecta</taxon>
        <taxon>Pterygota</taxon>
        <taxon>Neoptera</taxon>
        <taxon>Paraneoptera</taxon>
        <taxon>Hemiptera</taxon>
        <taxon>Heteroptera</taxon>
        <taxon>Panheteroptera</taxon>
        <taxon>Cimicomorpha</taxon>
        <taxon>Miridae</taxon>
        <taxon>Mirini</taxon>
        <taxon>Lygus</taxon>
    </lineage>
</organism>
<comment type="subcellular location">
    <subcellularLocation>
        <location evidence="2">Cytoplasm</location>
    </subcellularLocation>
    <subcellularLocation>
        <location evidence="1">Nucleus</location>
    </subcellularLocation>
</comment>
<keyword evidence="9" id="KW-0539">Nucleus</keyword>
<dbReference type="GO" id="GO:0005634">
    <property type="term" value="C:nucleus"/>
    <property type="evidence" value="ECO:0007669"/>
    <property type="project" value="UniProtKB-SubCell"/>
</dbReference>